<evidence type="ECO:0000259" key="2">
    <source>
        <dbReference type="PROSITE" id="PS01124"/>
    </source>
</evidence>
<dbReference type="OrthoDB" id="6328410at2"/>
<keyword evidence="1" id="KW-0472">Membrane</keyword>
<dbReference type="GO" id="GO:0043565">
    <property type="term" value="F:sequence-specific DNA binding"/>
    <property type="evidence" value="ECO:0007669"/>
    <property type="project" value="InterPro"/>
</dbReference>
<reference evidence="4" key="1">
    <citation type="submission" date="2016-11" db="EMBL/GenBank/DDBJ databases">
        <authorList>
            <person name="Varghese N."/>
            <person name="Submissions S."/>
        </authorList>
    </citation>
    <scope>NUCLEOTIDE SEQUENCE [LARGE SCALE GENOMIC DNA]</scope>
    <source>
        <strain evidence="4">CGMCC 1.8995</strain>
    </source>
</reference>
<dbReference type="Gene3D" id="1.10.10.60">
    <property type="entry name" value="Homeodomain-like"/>
    <property type="match status" value="1"/>
</dbReference>
<dbReference type="RefSeq" id="WP_073325273.1">
    <property type="nucleotide sequence ID" value="NZ_FQWD01000009.1"/>
</dbReference>
<dbReference type="AlphaFoldDB" id="A0A1M5S9E2"/>
<dbReference type="EMBL" id="FQWD01000009">
    <property type="protein sequence ID" value="SHH35116.1"/>
    <property type="molecule type" value="Genomic_DNA"/>
</dbReference>
<name>A0A1M5S9E2_9ALTE</name>
<proteinExistence type="predicted"/>
<sequence length="362" mass="40456">MSLSNDSVAVWVAALLTCIWLVMLAVTLKQKALPVGNGGRMLMLLSWPLLVISELWALGFGQGHSLISLVVLIVAPLQLMGLQMTTMALLWRKPRYARWPHALVATVLLALLSYQMWAFMADMPGWHGLVPYGEPLVYWPVYASCLLIAFAMLYTAIMQVEHIQQYHHDLPLQVVDTQHYKIKGVAGACGFTVGVAFFLVVITVLVGIGIFPFESWLAWFHCGVASSMLVVLANLCRRQQTSPSPFDHAALENAPVLTDAKAQAIVKQADSVVIASKAYKQVGLTLESFARQAKLDPTILCLALLKVKKQHFRNYMYQFRMKYAKQLLLRSDIKLDQVAKRLQLGNKGTVSHTFLKYLESKQ</sequence>
<feature type="transmembrane region" description="Helical" evidence="1">
    <location>
        <begin position="6"/>
        <end position="28"/>
    </location>
</feature>
<keyword evidence="4" id="KW-1185">Reference proteome</keyword>
<dbReference type="Proteomes" id="UP000184520">
    <property type="component" value="Unassembled WGS sequence"/>
</dbReference>
<feature type="transmembrane region" description="Helical" evidence="1">
    <location>
        <begin position="66"/>
        <end position="90"/>
    </location>
</feature>
<feature type="transmembrane region" description="Helical" evidence="1">
    <location>
        <begin position="139"/>
        <end position="157"/>
    </location>
</feature>
<evidence type="ECO:0000256" key="1">
    <source>
        <dbReference type="SAM" id="Phobius"/>
    </source>
</evidence>
<feature type="domain" description="HTH araC/xylS-type" evidence="2">
    <location>
        <begin position="267"/>
        <end position="362"/>
    </location>
</feature>
<organism evidence="3 4">
    <name type="scientific">Marisediminitalea aggregata</name>
    <dbReference type="NCBI Taxonomy" id="634436"/>
    <lineage>
        <taxon>Bacteria</taxon>
        <taxon>Pseudomonadati</taxon>
        <taxon>Pseudomonadota</taxon>
        <taxon>Gammaproteobacteria</taxon>
        <taxon>Alteromonadales</taxon>
        <taxon>Alteromonadaceae</taxon>
        <taxon>Marisediminitalea</taxon>
    </lineage>
</organism>
<gene>
    <name evidence="3" type="ORF">SAMN05216361_4351</name>
</gene>
<feature type="transmembrane region" description="Helical" evidence="1">
    <location>
        <begin position="185"/>
        <end position="210"/>
    </location>
</feature>
<feature type="transmembrane region" description="Helical" evidence="1">
    <location>
        <begin position="216"/>
        <end position="236"/>
    </location>
</feature>
<protein>
    <recommendedName>
        <fullName evidence="2">HTH araC/xylS-type domain-containing protein</fullName>
    </recommendedName>
</protein>
<keyword evidence="1" id="KW-1133">Transmembrane helix</keyword>
<keyword evidence="1" id="KW-0812">Transmembrane</keyword>
<feature type="transmembrane region" description="Helical" evidence="1">
    <location>
        <begin position="102"/>
        <end position="119"/>
    </location>
</feature>
<evidence type="ECO:0000313" key="4">
    <source>
        <dbReference type="Proteomes" id="UP000184520"/>
    </source>
</evidence>
<dbReference type="STRING" id="634436.SAMN05216361_4351"/>
<accession>A0A1M5S9E2</accession>
<evidence type="ECO:0000313" key="3">
    <source>
        <dbReference type="EMBL" id="SHH35116.1"/>
    </source>
</evidence>
<dbReference type="PROSITE" id="PS01124">
    <property type="entry name" value="HTH_ARAC_FAMILY_2"/>
    <property type="match status" value="1"/>
</dbReference>
<feature type="transmembrane region" description="Helical" evidence="1">
    <location>
        <begin position="40"/>
        <end position="60"/>
    </location>
</feature>
<dbReference type="InterPro" id="IPR018060">
    <property type="entry name" value="HTH_AraC"/>
</dbReference>
<dbReference type="GO" id="GO:0003700">
    <property type="term" value="F:DNA-binding transcription factor activity"/>
    <property type="evidence" value="ECO:0007669"/>
    <property type="project" value="InterPro"/>
</dbReference>